<gene>
    <name evidence="2" type="ORF">FDG2_4363</name>
</gene>
<name>A0A1C3P5B9_9ACTN</name>
<evidence type="ECO:0000313" key="3">
    <source>
        <dbReference type="Proteomes" id="UP000199013"/>
    </source>
</evidence>
<dbReference type="AlphaFoldDB" id="A0A1C3P5B9"/>
<sequence>MVDHLPLRPATSGPSTPIEIFDDLAVLQRVADSLRALDWDLPPDDEAEPSAARRRAGGSGQ</sequence>
<keyword evidence="3" id="KW-1185">Reference proteome</keyword>
<evidence type="ECO:0000256" key="1">
    <source>
        <dbReference type="SAM" id="MobiDB-lite"/>
    </source>
</evidence>
<feature type="compositionally biased region" description="Basic residues" evidence="1">
    <location>
        <begin position="52"/>
        <end position="61"/>
    </location>
</feature>
<accession>A0A1C3P5B9</accession>
<dbReference type="Proteomes" id="UP000199013">
    <property type="component" value="Unassembled WGS sequence"/>
</dbReference>
<evidence type="ECO:0000313" key="2">
    <source>
        <dbReference type="EMBL" id="SBW24960.1"/>
    </source>
</evidence>
<proteinExistence type="predicted"/>
<protein>
    <submittedName>
        <fullName evidence="2">Uncharacterized protein</fullName>
    </submittedName>
</protein>
<organism evidence="2 3">
    <name type="scientific">Candidatus Protofrankia californiensis</name>
    <dbReference type="NCBI Taxonomy" id="1839754"/>
    <lineage>
        <taxon>Bacteria</taxon>
        <taxon>Bacillati</taxon>
        <taxon>Actinomycetota</taxon>
        <taxon>Actinomycetes</taxon>
        <taxon>Frankiales</taxon>
        <taxon>Frankiaceae</taxon>
        <taxon>Protofrankia</taxon>
    </lineage>
</organism>
<dbReference type="EMBL" id="FLUV01001827">
    <property type="protein sequence ID" value="SBW24960.1"/>
    <property type="molecule type" value="Genomic_DNA"/>
</dbReference>
<feature type="region of interest" description="Disordered" evidence="1">
    <location>
        <begin position="39"/>
        <end position="61"/>
    </location>
</feature>
<reference evidence="3" key="1">
    <citation type="submission" date="2016-02" db="EMBL/GenBank/DDBJ databases">
        <authorList>
            <person name="Wibberg D."/>
        </authorList>
    </citation>
    <scope>NUCLEOTIDE SEQUENCE [LARGE SCALE GENOMIC DNA]</scope>
</reference>